<evidence type="ECO:0000256" key="2">
    <source>
        <dbReference type="SAM" id="Phobius"/>
    </source>
</evidence>
<feature type="compositionally biased region" description="Basic and acidic residues" evidence="1">
    <location>
        <begin position="329"/>
        <end position="340"/>
    </location>
</feature>
<feature type="compositionally biased region" description="Polar residues" evidence="1">
    <location>
        <begin position="455"/>
        <end position="464"/>
    </location>
</feature>
<feature type="compositionally biased region" description="Polar residues" evidence="1">
    <location>
        <begin position="707"/>
        <end position="720"/>
    </location>
</feature>
<feature type="region of interest" description="Disordered" evidence="1">
    <location>
        <begin position="1219"/>
        <end position="1294"/>
    </location>
</feature>
<dbReference type="Proteomes" id="UP001160148">
    <property type="component" value="Unassembled WGS sequence"/>
</dbReference>
<feature type="region of interest" description="Disordered" evidence="1">
    <location>
        <begin position="790"/>
        <end position="853"/>
    </location>
</feature>
<proteinExistence type="predicted"/>
<feature type="region of interest" description="Disordered" evidence="1">
    <location>
        <begin position="122"/>
        <end position="245"/>
    </location>
</feature>
<feature type="compositionally biased region" description="Basic and acidic residues" evidence="1">
    <location>
        <begin position="214"/>
        <end position="224"/>
    </location>
</feature>
<feature type="compositionally biased region" description="Low complexity" evidence="1">
    <location>
        <begin position="414"/>
        <end position="433"/>
    </location>
</feature>
<feature type="region of interest" description="Disordered" evidence="1">
    <location>
        <begin position="872"/>
        <end position="948"/>
    </location>
</feature>
<feature type="region of interest" description="Disordered" evidence="1">
    <location>
        <begin position="559"/>
        <end position="687"/>
    </location>
</feature>
<reference evidence="3 4" key="1">
    <citation type="submission" date="2023-01" db="EMBL/GenBank/DDBJ databases">
        <authorList>
            <person name="Whitehead M."/>
        </authorList>
    </citation>
    <scope>NUCLEOTIDE SEQUENCE [LARGE SCALE GENOMIC DNA]</scope>
</reference>
<feature type="compositionally biased region" description="Polar residues" evidence="1">
    <location>
        <begin position="641"/>
        <end position="655"/>
    </location>
</feature>
<comment type="caution">
    <text evidence="3">The sequence shown here is derived from an EMBL/GenBank/DDBJ whole genome shotgun (WGS) entry which is preliminary data.</text>
</comment>
<feature type="transmembrane region" description="Helical" evidence="2">
    <location>
        <begin position="1341"/>
        <end position="1361"/>
    </location>
</feature>
<keyword evidence="2" id="KW-0812">Transmembrane</keyword>
<feature type="region of interest" description="Disordered" evidence="1">
    <location>
        <begin position="264"/>
        <end position="290"/>
    </location>
</feature>
<feature type="compositionally biased region" description="Polar residues" evidence="1">
    <location>
        <begin position="872"/>
        <end position="889"/>
    </location>
</feature>
<feature type="compositionally biased region" description="Low complexity" evidence="1">
    <location>
        <begin position="354"/>
        <end position="369"/>
    </location>
</feature>
<gene>
    <name evidence="3" type="ORF">MEUPH1_LOCUS7205</name>
</gene>
<feature type="region of interest" description="Disordered" evidence="1">
    <location>
        <begin position="314"/>
        <end position="479"/>
    </location>
</feature>
<evidence type="ECO:0000256" key="1">
    <source>
        <dbReference type="SAM" id="MobiDB-lite"/>
    </source>
</evidence>
<feature type="compositionally biased region" description="Acidic residues" evidence="1">
    <location>
        <begin position="182"/>
        <end position="213"/>
    </location>
</feature>
<feature type="region of interest" description="Disordered" evidence="1">
    <location>
        <begin position="1046"/>
        <end position="1120"/>
    </location>
</feature>
<evidence type="ECO:0000313" key="4">
    <source>
        <dbReference type="Proteomes" id="UP001160148"/>
    </source>
</evidence>
<evidence type="ECO:0000313" key="3">
    <source>
        <dbReference type="EMBL" id="CAI6350778.1"/>
    </source>
</evidence>
<feature type="region of interest" description="Disordered" evidence="1">
    <location>
        <begin position="963"/>
        <end position="1002"/>
    </location>
</feature>
<accession>A0AAV0W4P7</accession>
<sequence>MELMEEPGSRKSVSCDRDGPYYSTLNRPGRSPSTRSTPCRSTSRRSTPGRSTSGRSTSVCSRSTTDRSTTPDAPPVPPATYHWEEVRRKRSVGGYPWTHLNKPPFDENTWVKYERDHVYEPVTPAASTDRISPPVVNPLKDDNRHFLRIPLTEELVMADDTGSEPESEQQQHRQRRPNREKEDDEDDENDDDDDNDDDEEDDDGEEDNDDDDGNVDKKNVRSDESIYEGENENSSMGDVESGNTRMKVFQQKVKVKADILRSKLQGVTKRKPKQKIVMDTPNSEKPRRKFGQFATLPKKFTFNAPKVNFSTAFGHFSRRSADPNESSTDETKSVREETKSGRFSLPRFGLSRTSSESPKPSKSIKIGGSRLSIPGFRPRTWSDASKVSKPDSPKPRIMDFGTYPRIFSKRRKTNAANKAKTPPPSSDGGEPESNNYKRKDSFHRRFFRSHKESTPAPTEEQTATLAVEEELDEPPLQVSKESLAEFGDSDLQEVISLSDDCSRSKDAKSLSEHRAGVIEEIDSDEFFLREKGLSRGDVHISNYLSSEIRDVFRSNRTRSVEGVNDNDNGNGGVSRNNRETSSGIATPVRPSRTNSLRRPNRHTVTDANTERSYVADRFSTMPKSFGGTRSLKKPEDDTPENIITSQTFEPSQNPVLPSGVPWRTSGRQTAASTVAHMPPKPPTRQRMSKFSTFDTRSMIDLSRKRSQSQIGFQPSMNFSETVPKAPMRRSRTSLAGSDHDISSAVADYGGRPSWAVNGNGAGVPTPPLRRSRMSLSVDADVEERSATAAYAVNGSTSARSAGSTPPRPPPPRTTTTTSSAVAGYATVDKSSPSTATLLLPPQSPMRHRRKKSYDVIKSQEFGAFFTIPRSYSYSDRNARPSTTADTNSAAKLPPPSRPARAYNTLGPSRPLRRRLPVSEHEYGDVADDGSGRHRHDDDDGDGRNDGTAKAAAALCSGDVIEKMKLRPLPSPPPPPRKSRAADDMATPEPQRRRNTDSALVPFLDRRETSATSSNDFFADVSRALLASAAKNAVATCADDVSVAVQTDPSPAADDYLSDDHRDDGSCYSADSYDRPSKSTAAATPRHLAPKTLTTTASTTDRPRTRSSSQVTEYVDRPTSGMSVTAADDCSCNGYAMVSDAAAEGGVAAVRAQRITVEELQVGRMIVADILGQRMAVDDMSGSSLKIAQFAVAAQHPSLQPDATAAVQAAPACADDPMTTHVQQHMQDDAASVQSSRVSSMYPEVDSDEDRASVLAAPTPPRRRSKPPSSPRSPPTSDHHDQGKNGCRPSGTVSAVDLSTADPSITELSCQLFRLCHSNVCSLFTKVVQQVVPEDTEKRRDLQAALCFLSIILAGLLILGFGNEKTIHHHHWDFQFPPNQ</sequence>
<organism evidence="3 4">
    <name type="scientific">Macrosiphum euphorbiae</name>
    <name type="common">potato aphid</name>
    <dbReference type="NCBI Taxonomy" id="13131"/>
    <lineage>
        <taxon>Eukaryota</taxon>
        <taxon>Metazoa</taxon>
        <taxon>Ecdysozoa</taxon>
        <taxon>Arthropoda</taxon>
        <taxon>Hexapoda</taxon>
        <taxon>Insecta</taxon>
        <taxon>Pterygota</taxon>
        <taxon>Neoptera</taxon>
        <taxon>Paraneoptera</taxon>
        <taxon>Hemiptera</taxon>
        <taxon>Sternorrhyncha</taxon>
        <taxon>Aphidomorpha</taxon>
        <taxon>Aphidoidea</taxon>
        <taxon>Aphididae</taxon>
        <taxon>Macrosiphini</taxon>
        <taxon>Macrosiphum</taxon>
    </lineage>
</organism>
<feature type="compositionally biased region" description="Low complexity" evidence="1">
    <location>
        <begin position="27"/>
        <end position="71"/>
    </location>
</feature>
<name>A0AAV0W4P7_9HEMI</name>
<feature type="compositionally biased region" description="Polar residues" evidence="1">
    <location>
        <begin position="232"/>
        <end position="244"/>
    </location>
</feature>
<feature type="region of interest" description="Disordered" evidence="1">
    <location>
        <begin position="1"/>
        <end position="82"/>
    </location>
</feature>
<feature type="compositionally biased region" description="Basic and acidic residues" evidence="1">
    <location>
        <begin position="386"/>
        <end position="397"/>
    </location>
</feature>
<feature type="region of interest" description="Disordered" evidence="1">
    <location>
        <begin position="702"/>
        <end position="738"/>
    </location>
</feature>
<feature type="compositionally biased region" description="Basic and acidic residues" evidence="1">
    <location>
        <begin position="7"/>
        <end position="19"/>
    </location>
</feature>
<keyword evidence="4" id="KW-1185">Reference proteome</keyword>
<keyword evidence="2" id="KW-0472">Membrane</keyword>
<protein>
    <submittedName>
        <fullName evidence="3">Uncharacterized protein</fullName>
    </submittedName>
</protein>
<feature type="compositionally biased region" description="Basic and acidic residues" evidence="1">
    <location>
        <begin position="916"/>
        <end position="946"/>
    </location>
</feature>
<keyword evidence="2" id="KW-1133">Transmembrane helix</keyword>
<dbReference type="EMBL" id="CARXXK010000001">
    <property type="protein sequence ID" value="CAI6350778.1"/>
    <property type="molecule type" value="Genomic_DNA"/>
</dbReference>